<dbReference type="AlphaFoldDB" id="A0A1E5QIS4"/>
<reference evidence="1" key="1">
    <citation type="submission" date="2016-09" db="EMBL/GenBank/DDBJ databases">
        <title>Draft genome of thermotolerant cyanobacterium Desertifilum sp. strain IPPAS B-1220.</title>
        <authorList>
            <person name="Sinetova M.A."/>
            <person name="Bolakhan K."/>
            <person name="Zayadan B.K."/>
            <person name="Mironov K.S."/>
            <person name="Ustinova V."/>
            <person name="Kupriyanova E.V."/>
            <person name="Sidorov R.A."/>
            <person name="Skrypnik A.N."/>
            <person name="Gogoleva N.E."/>
            <person name="Gogolev Y.V."/>
            <person name="Los D.A."/>
        </authorList>
    </citation>
    <scope>NUCLEOTIDE SEQUENCE [LARGE SCALE GENOMIC DNA]</scope>
    <source>
        <strain evidence="1">IPPAS B-1220</strain>
    </source>
</reference>
<accession>A0A1E5QIS4</accession>
<sequence>MKRRVKTVYQAIAATIGISLLWLGAPAKAYPELQYEHLQLNTSLERCASYAQTVLERKGFRTLPPQFSSATGYLPGIKAVIDCTPLDPKFTQATIIVAGESDRTSEEILSTVNLLYQAMNGEETVALNFRRFRETVPRRLF</sequence>
<dbReference type="RefSeq" id="WP_069968009.1">
    <property type="nucleotide sequence ID" value="NZ_CM124774.1"/>
</dbReference>
<comment type="caution">
    <text evidence="1">The sequence shown here is derived from an EMBL/GenBank/DDBJ whole genome shotgun (WGS) entry which is preliminary data.</text>
</comment>
<name>A0A1E5QIS4_9CYAN</name>
<protein>
    <submittedName>
        <fullName evidence="1">Uncharacterized protein</fullName>
    </submittedName>
</protein>
<proteinExistence type="predicted"/>
<dbReference type="EMBL" id="MJGC01000066">
    <property type="protein sequence ID" value="OEJ74511.1"/>
    <property type="molecule type" value="Genomic_DNA"/>
</dbReference>
<gene>
    <name evidence="1" type="ORF">BH720_14940</name>
</gene>
<organism evidence="1">
    <name type="scientific">Desertifilum tharense IPPAS B-1220</name>
    <dbReference type="NCBI Taxonomy" id="1781255"/>
    <lineage>
        <taxon>Bacteria</taxon>
        <taxon>Bacillati</taxon>
        <taxon>Cyanobacteriota</taxon>
        <taxon>Cyanophyceae</taxon>
        <taxon>Desertifilales</taxon>
        <taxon>Desertifilaceae</taxon>
        <taxon>Desertifilum</taxon>
    </lineage>
</organism>
<evidence type="ECO:0000313" key="1">
    <source>
        <dbReference type="EMBL" id="OEJ74511.1"/>
    </source>
</evidence>